<evidence type="ECO:0000256" key="1">
    <source>
        <dbReference type="ARBA" id="ARBA00009003"/>
    </source>
</evidence>
<dbReference type="SUPFAM" id="SSF53448">
    <property type="entry name" value="Nucleotide-diphospho-sugar transferases"/>
    <property type="match status" value="1"/>
</dbReference>
<feature type="transmembrane region" description="Helical" evidence="2">
    <location>
        <begin position="69"/>
        <end position="88"/>
    </location>
</feature>
<dbReference type="Gene3D" id="3.90.550.20">
    <property type="match status" value="1"/>
</dbReference>
<dbReference type="InterPro" id="IPR007577">
    <property type="entry name" value="GlycoTrfase_DXD_sugar-bd_CS"/>
</dbReference>
<sequence>MSSKGFRLQAAGGNARAAVADLAVATKVQHSNYAVVIARFYYNHHHHILTSAAACHRFPQRTRYPDINIYRCVLVILMVLPTTTYLPLRSGKYETLLAGRSRISIAAVAVAIFTFGLFLGHSFSSYSPPIYSGIPFRSYHPSAPSSYKPPPEPVPILTNLPPAPTPTSPDRIPNIVHYVYGLASSPEPFAYSKYLAIRSALLTLKPDTTYFHYHTLPSGPWFELLLPNLTLSHIPDISDISTSFKTSSGAHVEPIPIKHFAHKADIVRMQVLLAMGGTYLDVDTFVLRDFGAAGLRELGGLVMGVEAAPENLAGPGLGEWDGRGTPKGLCNAVMIAEKGSTFMKRWWDTYRSFQEREWAVHSVIKPWELARSFPNEIIMLTYKAMFWPIWTAPHLAYVHEQDHYDFFASGQLAYHAWEHMADKQYLSRLTPASVREVNTSFNRMARRYAGDEKAEREAEALFNSM</sequence>
<dbReference type="GO" id="GO:0016740">
    <property type="term" value="F:transferase activity"/>
    <property type="evidence" value="ECO:0007669"/>
    <property type="project" value="UniProtKB-KW"/>
</dbReference>
<dbReference type="HOGENOM" id="CLU_050874_0_0_1"/>
<organism evidence="3 4">
    <name type="scientific">Botryobasidium botryosum (strain FD-172 SS1)</name>
    <dbReference type="NCBI Taxonomy" id="930990"/>
    <lineage>
        <taxon>Eukaryota</taxon>
        <taxon>Fungi</taxon>
        <taxon>Dikarya</taxon>
        <taxon>Basidiomycota</taxon>
        <taxon>Agaricomycotina</taxon>
        <taxon>Agaricomycetes</taxon>
        <taxon>Cantharellales</taxon>
        <taxon>Botryobasidiaceae</taxon>
        <taxon>Botryobasidium</taxon>
    </lineage>
</organism>
<keyword evidence="4" id="KW-1185">Reference proteome</keyword>
<name>A0A067MGW1_BOTB1</name>
<dbReference type="STRING" id="930990.A0A067MGW1"/>
<dbReference type="OrthoDB" id="409543at2759"/>
<evidence type="ECO:0000313" key="3">
    <source>
        <dbReference type="EMBL" id="KDQ15028.1"/>
    </source>
</evidence>
<keyword evidence="2" id="KW-0812">Transmembrane</keyword>
<comment type="similarity">
    <text evidence="1">Belongs to the glycosyltransferase 32 family.</text>
</comment>
<protein>
    <submittedName>
        <fullName evidence="3">Glycosyltransferase family 32 protein</fullName>
    </submittedName>
</protein>
<gene>
    <name evidence="3" type="ORF">BOTBODRAFT_54925</name>
</gene>
<evidence type="ECO:0000256" key="2">
    <source>
        <dbReference type="SAM" id="Phobius"/>
    </source>
</evidence>
<keyword evidence="2" id="KW-1133">Transmembrane helix</keyword>
<accession>A0A067MGW1</accession>
<dbReference type="EMBL" id="KL198034">
    <property type="protein sequence ID" value="KDQ15028.1"/>
    <property type="molecule type" value="Genomic_DNA"/>
</dbReference>
<keyword evidence="3" id="KW-0808">Transferase</keyword>
<dbReference type="InterPro" id="IPR029044">
    <property type="entry name" value="Nucleotide-diphossugar_trans"/>
</dbReference>
<dbReference type="AlphaFoldDB" id="A0A067MGW1"/>
<dbReference type="Proteomes" id="UP000027195">
    <property type="component" value="Unassembled WGS sequence"/>
</dbReference>
<dbReference type="PANTHER" id="PTHR46830">
    <property type="entry name" value="TRANSFERASE, PUTATIVE-RELATED"/>
    <property type="match status" value="1"/>
</dbReference>
<feature type="transmembrane region" description="Helical" evidence="2">
    <location>
        <begin position="103"/>
        <end position="120"/>
    </location>
</feature>
<dbReference type="Pfam" id="PF04488">
    <property type="entry name" value="Gly_transf_sug"/>
    <property type="match status" value="1"/>
</dbReference>
<dbReference type="PANTHER" id="PTHR46830:SF2">
    <property type="entry name" value="ALPHA-1,4-N-ACETYLGLUCOSAMINYLTRANSFERASE"/>
    <property type="match status" value="1"/>
</dbReference>
<evidence type="ECO:0000313" key="4">
    <source>
        <dbReference type="Proteomes" id="UP000027195"/>
    </source>
</evidence>
<reference evidence="4" key="1">
    <citation type="journal article" date="2014" name="Proc. Natl. Acad. Sci. U.S.A.">
        <title>Extensive sampling of basidiomycete genomes demonstrates inadequacy of the white-rot/brown-rot paradigm for wood decay fungi.</title>
        <authorList>
            <person name="Riley R."/>
            <person name="Salamov A.A."/>
            <person name="Brown D.W."/>
            <person name="Nagy L.G."/>
            <person name="Floudas D."/>
            <person name="Held B.W."/>
            <person name="Levasseur A."/>
            <person name="Lombard V."/>
            <person name="Morin E."/>
            <person name="Otillar R."/>
            <person name="Lindquist E.A."/>
            <person name="Sun H."/>
            <person name="LaButti K.M."/>
            <person name="Schmutz J."/>
            <person name="Jabbour D."/>
            <person name="Luo H."/>
            <person name="Baker S.E."/>
            <person name="Pisabarro A.G."/>
            <person name="Walton J.D."/>
            <person name="Blanchette R.A."/>
            <person name="Henrissat B."/>
            <person name="Martin F."/>
            <person name="Cullen D."/>
            <person name="Hibbett D.S."/>
            <person name="Grigoriev I.V."/>
        </authorList>
    </citation>
    <scope>NUCLEOTIDE SEQUENCE [LARGE SCALE GENOMIC DNA]</scope>
    <source>
        <strain evidence="4">FD-172 SS1</strain>
    </source>
</reference>
<keyword evidence="2" id="KW-0472">Membrane</keyword>
<dbReference type="InParanoid" id="A0A067MGW1"/>
<proteinExistence type="inferred from homology"/>